<dbReference type="PANTHER" id="PTHR30086">
    <property type="entry name" value="ARGININE EXPORTER PROTEIN ARGO"/>
    <property type="match status" value="1"/>
</dbReference>
<keyword evidence="4 7" id="KW-1133">Transmembrane helix</keyword>
<feature type="transmembrane region" description="Helical" evidence="7">
    <location>
        <begin position="165"/>
        <end position="188"/>
    </location>
</feature>
<evidence type="ECO:0000256" key="2">
    <source>
        <dbReference type="ARBA" id="ARBA00022475"/>
    </source>
</evidence>
<evidence type="ECO:0000313" key="8">
    <source>
        <dbReference type="EMBL" id="WOX26005.1"/>
    </source>
</evidence>
<dbReference type="RefSeq" id="WP_318108855.1">
    <property type="nucleotide sequence ID" value="NZ_CP137573.1"/>
</dbReference>
<dbReference type="Proteomes" id="UP001301731">
    <property type="component" value="Chromosome"/>
</dbReference>
<reference evidence="8 9" key="1">
    <citation type="submission" date="2023-10" db="EMBL/GenBank/DDBJ databases">
        <title>The genome sequence of Streptomyces sp. HUAS YS2.</title>
        <authorList>
            <person name="Mo P."/>
        </authorList>
    </citation>
    <scope>NUCLEOTIDE SEQUENCE [LARGE SCALE GENOMIC DNA]</scope>
    <source>
        <strain evidence="8 9">HUAS YS2</strain>
    </source>
</reference>
<keyword evidence="9" id="KW-1185">Reference proteome</keyword>
<evidence type="ECO:0000256" key="5">
    <source>
        <dbReference type="ARBA" id="ARBA00023136"/>
    </source>
</evidence>
<accession>A0ABZ0M2J8</accession>
<feature type="transmembrane region" description="Helical" evidence="7">
    <location>
        <begin position="72"/>
        <end position="91"/>
    </location>
</feature>
<evidence type="ECO:0000256" key="6">
    <source>
        <dbReference type="SAM" id="MobiDB-lite"/>
    </source>
</evidence>
<feature type="region of interest" description="Disordered" evidence="6">
    <location>
        <begin position="98"/>
        <end position="122"/>
    </location>
</feature>
<keyword evidence="5 7" id="KW-0472">Membrane</keyword>
<evidence type="ECO:0000256" key="7">
    <source>
        <dbReference type="SAM" id="Phobius"/>
    </source>
</evidence>
<gene>
    <name evidence="8" type="ORF">R2D22_33325</name>
</gene>
<keyword evidence="2" id="KW-1003">Cell membrane</keyword>
<evidence type="ECO:0000256" key="3">
    <source>
        <dbReference type="ARBA" id="ARBA00022692"/>
    </source>
</evidence>
<comment type="subcellular location">
    <subcellularLocation>
        <location evidence="1">Cell membrane</location>
        <topology evidence="1">Multi-pass membrane protein</topology>
    </subcellularLocation>
</comment>
<evidence type="ECO:0000313" key="9">
    <source>
        <dbReference type="Proteomes" id="UP001301731"/>
    </source>
</evidence>
<proteinExistence type="predicted"/>
<evidence type="ECO:0000256" key="1">
    <source>
        <dbReference type="ARBA" id="ARBA00004651"/>
    </source>
</evidence>
<dbReference type="InterPro" id="IPR001123">
    <property type="entry name" value="LeuE-type"/>
</dbReference>
<name>A0ABZ0M2J8_9ACTN</name>
<protein>
    <submittedName>
        <fullName evidence="8">LysE family translocator</fullName>
    </submittedName>
</protein>
<dbReference type="Pfam" id="PF01810">
    <property type="entry name" value="LysE"/>
    <property type="match status" value="1"/>
</dbReference>
<feature type="transmembrane region" description="Helical" evidence="7">
    <location>
        <begin position="38"/>
        <end position="65"/>
    </location>
</feature>
<dbReference type="PIRSF" id="PIRSF006324">
    <property type="entry name" value="LeuE"/>
    <property type="match status" value="1"/>
</dbReference>
<dbReference type="PANTHER" id="PTHR30086:SF20">
    <property type="entry name" value="ARGININE EXPORTER PROTEIN ARGO-RELATED"/>
    <property type="match status" value="1"/>
</dbReference>
<dbReference type="EMBL" id="CP137573">
    <property type="protein sequence ID" value="WOX26005.1"/>
    <property type="molecule type" value="Genomic_DNA"/>
</dbReference>
<sequence>MFAELASFALVAGLLTITPGLDTALVLRTAVAVGPRGAMATALGINTGALCWGVAASVGATAVLAASDAAYLVLRIAGAGYLLWLGLGMLWRSRPGRGPDGAGAPAPAEPPPEADPMPEADPAAGGDSLVRLWWRGTATNLLNPKFGVFYMAMLPQFIPDGAPQLLTGIVLTLVHDLEGLVWFGLLVLGVRRLRERLAHPAVRRAMDAITGTALVLVGVDVALSERPV</sequence>
<organism evidence="8 9">
    <name type="scientific">Streptomyces solicathayae</name>
    <dbReference type="NCBI Taxonomy" id="3081768"/>
    <lineage>
        <taxon>Bacteria</taxon>
        <taxon>Bacillati</taxon>
        <taxon>Actinomycetota</taxon>
        <taxon>Actinomycetes</taxon>
        <taxon>Kitasatosporales</taxon>
        <taxon>Streptomycetaceae</taxon>
        <taxon>Streptomyces</taxon>
    </lineage>
</organism>
<keyword evidence="3 7" id="KW-0812">Transmembrane</keyword>
<evidence type="ECO:0000256" key="4">
    <source>
        <dbReference type="ARBA" id="ARBA00022989"/>
    </source>
</evidence>